<keyword evidence="1" id="KW-1133">Transmembrane helix</keyword>
<evidence type="ECO:0000256" key="1">
    <source>
        <dbReference type="SAM" id="Phobius"/>
    </source>
</evidence>
<keyword evidence="1" id="KW-0472">Membrane</keyword>
<dbReference type="EMBL" id="CP007059">
    <property type="protein sequence ID" value="AHG02370.1"/>
    <property type="molecule type" value="Genomic_DNA"/>
</dbReference>
<name>W0JYU7_9EURY</name>
<dbReference type="Proteomes" id="UP000019024">
    <property type="component" value="Plasmid unnamed4"/>
</dbReference>
<dbReference type="eggNOG" id="ENOG502N65Y">
    <property type="taxonomic scope" value="Archaea"/>
</dbReference>
<dbReference type="AlphaFoldDB" id="W0JYU7"/>
<evidence type="ECO:0000313" key="3">
    <source>
        <dbReference type="Proteomes" id="UP000019024"/>
    </source>
</evidence>
<accession>W0JYU7</accession>
<sequence>MTVMKLMVDSALIWISLTALLSATGTVAFVLHYAQAHEFDYMAFAFAAVFGGGSLELGMANGYLPESGLLNAIVGSCVVIAVVAGAIGIKRQKRGFQILRGNAQ</sequence>
<keyword evidence="2" id="KW-0614">Plasmid</keyword>
<keyword evidence="1" id="KW-0812">Transmembrane</keyword>
<keyword evidence="3" id="KW-1185">Reference proteome</keyword>
<dbReference type="KEGG" id="hlr:HALLA_20925"/>
<evidence type="ECO:0000313" key="2">
    <source>
        <dbReference type="EMBL" id="AHG02370.1"/>
    </source>
</evidence>
<reference evidence="2 3" key="1">
    <citation type="submission" date="2014-01" db="EMBL/GenBank/DDBJ databases">
        <authorList>
            <consortium name="DOE Joint Genome Institute"/>
            <person name="Anderson I."/>
            <person name="Huntemann M."/>
            <person name="Han J."/>
            <person name="Chen A."/>
            <person name="Kyrpides N."/>
            <person name="Mavromatis K."/>
            <person name="Markowitz V."/>
            <person name="Palaniappan K."/>
            <person name="Ivanova N."/>
            <person name="Schaumberg A."/>
            <person name="Pati A."/>
            <person name="Liolios K."/>
            <person name="Nordberg H.P."/>
            <person name="Cantor M.N."/>
            <person name="Hua S.X."/>
            <person name="Woyke T."/>
        </authorList>
    </citation>
    <scope>NUCLEOTIDE SEQUENCE [LARGE SCALE GENOMIC DNA]</scope>
    <source>
        <strain evidence="2 3">XH-48</strain>
        <plasmid evidence="3">3</plasmid>
    </source>
</reference>
<dbReference type="HOGENOM" id="CLU_177455_0_0_2"/>
<feature type="transmembrane region" description="Helical" evidence="1">
    <location>
        <begin position="12"/>
        <end position="34"/>
    </location>
</feature>
<protein>
    <submittedName>
        <fullName evidence="2">Uncharacterized protein</fullName>
    </submittedName>
</protein>
<geneLocation type="plasmid" evidence="3">
    <name>3</name>
</geneLocation>
<proteinExistence type="predicted"/>
<organism evidence="2 3">
    <name type="scientific">Halostagnicola larsenii XH-48</name>
    <dbReference type="NCBI Taxonomy" id="797299"/>
    <lineage>
        <taxon>Archaea</taxon>
        <taxon>Methanobacteriati</taxon>
        <taxon>Methanobacteriota</taxon>
        <taxon>Stenosarchaea group</taxon>
        <taxon>Halobacteria</taxon>
        <taxon>Halobacteriales</taxon>
        <taxon>Natrialbaceae</taxon>
        <taxon>Halostagnicola</taxon>
    </lineage>
</organism>
<feature type="transmembrane region" description="Helical" evidence="1">
    <location>
        <begin position="69"/>
        <end position="89"/>
    </location>
</feature>
<gene>
    <name evidence="2" type="ORF">HALLA_20925</name>
</gene>